<comment type="caution">
    <text evidence="2">The sequence shown here is derived from an EMBL/GenBank/DDBJ whole genome shotgun (WGS) entry which is preliminary data.</text>
</comment>
<dbReference type="Proteomes" id="UP000031036">
    <property type="component" value="Unassembled WGS sequence"/>
</dbReference>
<accession>A0A0B2V2U6</accession>
<dbReference type="AlphaFoldDB" id="A0A0B2V2U6"/>
<evidence type="ECO:0000313" key="3">
    <source>
        <dbReference type="Proteomes" id="UP000031036"/>
    </source>
</evidence>
<evidence type="ECO:0000313" key="2">
    <source>
        <dbReference type="EMBL" id="KHN75883.1"/>
    </source>
</evidence>
<feature type="region of interest" description="Disordered" evidence="1">
    <location>
        <begin position="68"/>
        <end position="106"/>
    </location>
</feature>
<dbReference type="EMBL" id="JPKZ01002599">
    <property type="protein sequence ID" value="KHN75883.1"/>
    <property type="molecule type" value="Genomic_DNA"/>
</dbReference>
<feature type="compositionally biased region" description="Polar residues" evidence="1">
    <location>
        <begin position="68"/>
        <end position="82"/>
    </location>
</feature>
<reference evidence="2 3" key="1">
    <citation type="submission" date="2014-11" db="EMBL/GenBank/DDBJ databases">
        <title>Genetic blueprint of the zoonotic pathogen Toxocara canis.</title>
        <authorList>
            <person name="Zhu X.-Q."/>
            <person name="Korhonen P.K."/>
            <person name="Cai H."/>
            <person name="Young N.D."/>
            <person name="Nejsum P."/>
            <person name="von Samson-Himmelstjerna G."/>
            <person name="Boag P.R."/>
            <person name="Tan P."/>
            <person name="Li Q."/>
            <person name="Min J."/>
            <person name="Yang Y."/>
            <person name="Wang X."/>
            <person name="Fang X."/>
            <person name="Hall R.S."/>
            <person name="Hofmann A."/>
            <person name="Sternberg P.W."/>
            <person name="Jex A.R."/>
            <person name="Gasser R.B."/>
        </authorList>
    </citation>
    <scope>NUCLEOTIDE SEQUENCE [LARGE SCALE GENOMIC DNA]</scope>
    <source>
        <strain evidence="2">PN_DK_2014</strain>
    </source>
</reference>
<organism evidence="2 3">
    <name type="scientific">Toxocara canis</name>
    <name type="common">Canine roundworm</name>
    <dbReference type="NCBI Taxonomy" id="6265"/>
    <lineage>
        <taxon>Eukaryota</taxon>
        <taxon>Metazoa</taxon>
        <taxon>Ecdysozoa</taxon>
        <taxon>Nematoda</taxon>
        <taxon>Chromadorea</taxon>
        <taxon>Rhabditida</taxon>
        <taxon>Spirurina</taxon>
        <taxon>Ascaridomorpha</taxon>
        <taxon>Ascaridoidea</taxon>
        <taxon>Toxocaridae</taxon>
        <taxon>Toxocara</taxon>
    </lineage>
</organism>
<proteinExistence type="predicted"/>
<feature type="compositionally biased region" description="Acidic residues" evidence="1">
    <location>
        <begin position="83"/>
        <end position="96"/>
    </location>
</feature>
<sequence>MPSDEAKQKYVETFREFVADVMDKYNFVPWLKANDEFCETVLRPKFYALGYDWKLIEEEDGGRLVNATNEINDQSAESADTPQDTEIETEANTEEDVTSKRKRDSSIVCCSDDDYTDAKDENEHFHLLPAAEVGGKK</sequence>
<gene>
    <name evidence="2" type="ORF">Tcan_08020</name>
</gene>
<name>A0A0B2V2U6_TOXCA</name>
<evidence type="ECO:0008006" key="4">
    <source>
        <dbReference type="Google" id="ProtNLM"/>
    </source>
</evidence>
<protein>
    <recommendedName>
        <fullName evidence="4">ACB domain-containing protein</fullName>
    </recommendedName>
</protein>
<keyword evidence="3" id="KW-1185">Reference proteome</keyword>
<evidence type="ECO:0000256" key="1">
    <source>
        <dbReference type="SAM" id="MobiDB-lite"/>
    </source>
</evidence>